<proteinExistence type="predicted"/>
<dbReference type="Gene3D" id="2.130.10.10">
    <property type="entry name" value="YVTN repeat-like/Quinoprotein amine dehydrogenase"/>
    <property type="match status" value="1"/>
</dbReference>
<evidence type="ECO:0000313" key="1">
    <source>
        <dbReference type="EMBL" id="SDM71587.1"/>
    </source>
</evidence>
<organism evidence="1 2">
    <name type="scientific">Actinacidiphila guanduensis</name>
    <dbReference type="NCBI Taxonomy" id="310781"/>
    <lineage>
        <taxon>Bacteria</taxon>
        <taxon>Bacillati</taxon>
        <taxon>Actinomycetota</taxon>
        <taxon>Actinomycetes</taxon>
        <taxon>Kitasatosporales</taxon>
        <taxon>Streptomycetaceae</taxon>
        <taxon>Actinacidiphila</taxon>
    </lineage>
</organism>
<keyword evidence="2" id="KW-1185">Reference proteome</keyword>
<sequence>MTDLEAVARVRVSSGSLVERLVCHPRLPLIAALDGERPAVRVWGCEAGQLRELGCAGAESDDYGDAFGWERIERTPAVAWHPYERQLVVVGGEYGVVRWSPAGLSAMDGLPPAADYRDAAFSPDGRTLWATPSSDRGWGGSDAVDLASGTVVSGPPWDTGVAHHPGGGLVATLNSDQAATHCLFARVDPEAGSGAMRLLRRALILDVDDYETPLFSPDGRHFAIRGNSYDNTLDVFAFPSLQRVLATTLGEPDPRAYPRPKEWLDQMHAWSRHNLAFAGRPGLLWVGTPTGTLIEIDVQTSRAVEHDILVGSPVSALAAMAGGELVLANGSAELVVVSVRSDPEESSAADDGDTSAAAASAVSAFLDATSEVPDGDEWQEHLVLTDGDRVWNPVDLATVHTATAQDPVWLQLRATQNPMFDAGT</sequence>
<dbReference type="RefSeq" id="WP_245771069.1">
    <property type="nucleotide sequence ID" value="NZ_FNIE01000001.1"/>
</dbReference>
<dbReference type="InterPro" id="IPR011044">
    <property type="entry name" value="Quino_amine_DH_bsu"/>
</dbReference>
<dbReference type="EMBL" id="FNIE01000001">
    <property type="protein sequence ID" value="SDM71587.1"/>
    <property type="molecule type" value="Genomic_DNA"/>
</dbReference>
<dbReference type="Proteomes" id="UP000199341">
    <property type="component" value="Unassembled WGS sequence"/>
</dbReference>
<dbReference type="AlphaFoldDB" id="A0A1G9VHP1"/>
<dbReference type="SUPFAM" id="SSF50969">
    <property type="entry name" value="YVTN repeat-like/Quinoprotein amine dehydrogenase"/>
    <property type="match status" value="1"/>
</dbReference>
<evidence type="ECO:0008006" key="3">
    <source>
        <dbReference type="Google" id="ProtNLM"/>
    </source>
</evidence>
<accession>A0A1G9VHP1</accession>
<reference evidence="1 2" key="1">
    <citation type="submission" date="2016-10" db="EMBL/GenBank/DDBJ databases">
        <authorList>
            <person name="de Groot N.N."/>
        </authorList>
    </citation>
    <scope>NUCLEOTIDE SEQUENCE [LARGE SCALE GENOMIC DNA]</scope>
    <source>
        <strain evidence="1 2">CGMCC 4.2022</strain>
    </source>
</reference>
<name>A0A1G9VHP1_9ACTN</name>
<dbReference type="InterPro" id="IPR015943">
    <property type="entry name" value="WD40/YVTN_repeat-like_dom_sf"/>
</dbReference>
<gene>
    <name evidence="1" type="ORF">SAMN05216259_101277</name>
</gene>
<protein>
    <recommendedName>
        <fullName evidence="3">WD40 repeat domain-containing protein</fullName>
    </recommendedName>
</protein>
<evidence type="ECO:0000313" key="2">
    <source>
        <dbReference type="Proteomes" id="UP000199341"/>
    </source>
</evidence>